<protein>
    <submittedName>
        <fullName evidence="1">Uncharacterized protein</fullName>
    </submittedName>
</protein>
<dbReference type="AlphaFoldDB" id="A0A640SPR0"/>
<evidence type="ECO:0000313" key="2">
    <source>
        <dbReference type="Proteomes" id="UP000435837"/>
    </source>
</evidence>
<comment type="caution">
    <text evidence="1">The sequence shown here is derived from an EMBL/GenBank/DDBJ whole genome shotgun (WGS) entry which is preliminary data.</text>
</comment>
<accession>A0A640SPR0</accession>
<reference evidence="1 2" key="1">
    <citation type="submission" date="2019-12" db="EMBL/GenBank/DDBJ databases">
        <title>Whole genome shotgun sequence of Streptomyces caniferus NBRC 15389.</title>
        <authorList>
            <person name="Ichikawa N."/>
            <person name="Kimura A."/>
            <person name="Kitahashi Y."/>
            <person name="Komaki H."/>
            <person name="Tamura T."/>
        </authorList>
    </citation>
    <scope>NUCLEOTIDE SEQUENCE [LARGE SCALE GENOMIC DNA]</scope>
    <source>
        <strain evidence="1 2">NBRC 15389</strain>
    </source>
</reference>
<evidence type="ECO:0000313" key="1">
    <source>
        <dbReference type="EMBL" id="GFE11445.1"/>
    </source>
</evidence>
<gene>
    <name evidence="1" type="ORF">Scani_77130</name>
</gene>
<dbReference type="EMBL" id="BLIN01000005">
    <property type="protein sequence ID" value="GFE11445.1"/>
    <property type="molecule type" value="Genomic_DNA"/>
</dbReference>
<organism evidence="1 2">
    <name type="scientific">Streptomyces caniferus</name>
    <dbReference type="NCBI Taxonomy" id="285557"/>
    <lineage>
        <taxon>Bacteria</taxon>
        <taxon>Bacillati</taxon>
        <taxon>Actinomycetota</taxon>
        <taxon>Actinomycetes</taxon>
        <taxon>Kitasatosporales</taxon>
        <taxon>Streptomycetaceae</taxon>
        <taxon>Streptomyces</taxon>
    </lineage>
</organism>
<name>A0A640SPR0_9ACTN</name>
<dbReference type="Proteomes" id="UP000435837">
    <property type="component" value="Unassembled WGS sequence"/>
</dbReference>
<proteinExistence type="predicted"/>
<sequence length="59" mass="6076">MLGRFHKKVQVGGGSVGSGQQALRTVCSALTEAVRRRHFAVDPATIAKAAASKGSLAEP</sequence>